<dbReference type="EMBL" id="KE504369">
    <property type="protein sequence ID" value="EPS92739.1"/>
    <property type="molecule type" value="Genomic_DNA"/>
</dbReference>
<feature type="compositionally biased region" description="Polar residues" evidence="8">
    <location>
        <begin position="688"/>
        <end position="697"/>
    </location>
</feature>
<keyword evidence="3" id="KW-0067">ATP-binding</keyword>
<comment type="similarity">
    <text evidence="1">Belongs to the helicase family. RecQ subfamily.</text>
</comment>
<dbReference type="PANTHER" id="PTHR13710:SF105">
    <property type="entry name" value="ATP-DEPENDENT DNA HELICASE Q1"/>
    <property type="match status" value="1"/>
</dbReference>
<dbReference type="Gene3D" id="3.40.50.300">
    <property type="entry name" value="P-loop containing nucleotide triphosphate hydrolases"/>
    <property type="match status" value="2"/>
</dbReference>
<keyword evidence="12" id="KW-1185">Reference proteome</keyword>
<dbReference type="Proteomes" id="UP000015241">
    <property type="component" value="Unassembled WGS sequence"/>
</dbReference>
<accession>S8F147</accession>
<dbReference type="eggNOG" id="KOG0351">
    <property type="taxonomic scope" value="Eukaryota"/>
</dbReference>
<dbReference type="InterPro" id="IPR011545">
    <property type="entry name" value="DEAD/DEAH_box_helicase_dom"/>
</dbReference>
<evidence type="ECO:0000256" key="6">
    <source>
        <dbReference type="ARBA" id="ARBA00034617"/>
    </source>
</evidence>
<protein>
    <recommendedName>
        <fullName evidence="7">DNA 3'-5' helicase</fullName>
        <ecNumber evidence="7">5.6.2.4</ecNumber>
    </recommendedName>
</protein>
<evidence type="ECO:0000256" key="1">
    <source>
        <dbReference type="ARBA" id="ARBA00005446"/>
    </source>
</evidence>
<organism evidence="11 12">
    <name type="scientific">Fomitopsis schrenkii</name>
    <name type="common">Brown rot fungus</name>
    <dbReference type="NCBI Taxonomy" id="2126942"/>
    <lineage>
        <taxon>Eukaryota</taxon>
        <taxon>Fungi</taxon>
        <taxon>Dikarya</taxon>
        <taxon>Basidiomycota</taxon>
        <taxon>Agaricomycotina</taxon>
        <taxon>Agaricomycetes</taxon>
        <taxon>Polyporales</taxon>
        <taxon>Fomitopsis</taxon>
    </lineage>
</organism>
<feature type="domain" description="Helicase C-terminal" evidence="10">
    <location>
        <begin position="260"/>
        <end position="440"/>
    </location>
</feature>
<dbReference type="GO" id="GO:0005737">
    <property type="term" value="C:cytoplasm"/>
    <property type="evidence" value="ECO:0007669"/>
    <property type="project" value="TreeGrafter"/>
</dbReference>
<dbReference type="GO" id="GO:0009378">
    <property type="term" value="F:four-way junction helicase activity"/>
    <property type="evidence" value="ECO:0007669"/>
    <property type="project" value="TreeGrafter"/>
</dbReference>
<gene>
    <name evidence="11" type="ORF">FOMPIDRAFT_1137388</name>
</gene>
<evidence type="ECO:0000259" key="10">
    <source>
        <dbReference type="PROSITE" id="PS51194"/>
    </source>
</evidence>
<sequence length="749" mass="83177">MAKRQPVRPSFAADKRNTTSNSRTLLTPEQVKELLCLMQEKFNWSEGPRQFQLDGVRSQIEGIDTIIQAPTGSGKTGIAAGPYVWPGNEKKTTIMVSPLLALEEEMVRTFKTEFGLPAVAVNSQRNPRKLREIIKAILRSDYRIILISPEMLQSTMFKERVLKDPLFSQNILSVVLDEAHCLSHWGADFRKHYNSLGTIRGFLPPKTPIIAVTATLTARIRRDLQSKLHFETMGTKYINVGNDRPNVSIVVRACEHAQNTLRDLDFIIPSQVDNPQDIPKTYVYVERIETGNEIIEHLEALIAQRNPSLATCGLIRPFNATMSADYRKSAMQAFRQNSPLSTDGTDTSTEHKPVRILVCTDAAGMGCNVPDIDLVVQWKLPAKFFNFIARSRNRTGIAVLIVERSAYSTHIQMATAISAPAEAQSGQGTKGKPAPGRKKPTGKKAHDDYAVLHGLNRGRSTGTDDNTLNPADQPQVDPEADDEGLLAFVQSTTCRRRVWRQVYECPAPGVTTPCCDICDPSLLDRTRPPSLARGSRKASQTQGIPDAKAQERLQEWRVLKHTQDYRDAPFSPSAILDDKMITKLSSLGPLTPDRAKVLLEDWAAWRDEYEAELCNLLGSLNITFTPKPQPIKKKSAQKPRASAKAKCHGAAPAKRAAAEVAQDMPATDTARPSKRPRSMAITREESGMPSSTHSTQGKGEELDCRNWLSLTVNNKALSDSPSRHLLHCFPHPPFLSLCLLCRRLGLHRT</sequence>
<evidence type="ECO:0000256" key="2">
    <source>
        <dbReference type="ARBA" id="ARBA00022741"/>
    </source>
</evidence>
<name>S8F147_FOMSC</name>
<dbReference type="CDD" id="cd17920">
    <property type="entry name" value="DEXHc_RecQ"/>
    <property type="match status" value="1"/>
</dbReference>
<evidence type="ECO:0000256" key="8">
    <source>
        <dbReference type="SAM" id="MobiDB-lite"/>
    </source>
</evidence>
<feature type="region of interest" description="Disordered" evidence="8">
    <location>
        <begin position="418"/>
        <end position="480"/>
    </location>
</feature>
<feature type="region of interest" description="Disordered" evidence="8">
    <location>
        <begin position="1"/>
        <end position="22"/>
    </location>
</feature>
<keyword evidence="4" id="KW-0238">DNA-binding</keyword>
<evidence type="ECO:0000256" key="7">
    <source>
        <dbReference type="ARBA" id="ARBA00034808"/>
    </source>
</evidence>
<dbReference type="PROSITE" id="PS51192">
    <property type="entry name" value="HELICASE_ATP_BIND_1"/>
    <property type="match status" value="1"/>
</dbReference>
<dbReference type="AlphaFoldDB" id="S8F147"/>
<dbReference type="InterPro" id="IPR014001">
    <property type="entry name" value="Helicase_ATP-bd"/>
</dbReference>
<evidence type="ECO:0000259" key="9">
    <source>
        <dbReference type="PROSITE" id="PS51192"/>
    </source>
</evidence>
<feature type="compositionally biased region" description="Polar residues" evidence="8">
    <location>
        <begin position="458"/>
        <end position="472"/>
    </location>
</feature>
<dbReference type="GO" id="GO:0005524">
    <property type="term" value="F:ATP binding"/>
    <property type="evidence" value="ECO:0007669"/>
    <property type="project" value="UniProtKB-KW"/>
</dbReference>
<reference evidence="11 12" key="1">
    <citation type="journal article" date="2012" name="Science">
        <title>The Paleozoic origin of enzymatic lignin decomposition reconstructed from 31 fungal genomes.</title>
        <authorList>
            <person name="Floudas D."/>
            <person name="Binder M."/>
            <person name="Riley R."/>
            <person name="Barry K."/>
            <person name="Blanchette R.A."/>
            <person name="Henrissat B."/>
            <person name="Martinez A.T."/>
            <person name="Otillar R."/>
            <person name="Spatafora J.W."/>
            <person name="Yadav J.S."/>
            <person name="Aerts A."/>
            <person name="Benoit I."/>
            <person name="Boyd A."/>
            <person name="Carlson A."/>
            <person name="Copeland A."/>
            <person name="Coutinho P.M."/>
            <person name="de Vries R.P."/>
            <person name="Ferreira P."/>
            <person name="Findley K."/>
            <person name="Foster B."/>
            <person name="Gaskell J."/>
            <person name="Glotzer D."/>
            <person name="Gorecki P."/>
            <person name="Heitman J."/>
            <person name="Hesse C."/>
            <person name="Hori C."/>
            <person name="Igarashi K."/>
            <person name="Jurgens J.A."/>
            <person name="Kallen N."/>
            <person name="Kersten P."/>
            <person name="Kohler A."/>
            <person name="Kuees U."/>
            <person name="Kumar T.K.A."/>
            <person name="Kuo A."/>
            <person name="LaButti K."/>
            <person name="Larrondo L.F."/>
            <person name="Lindquist E."/>
            <person name="Ling A."/>
            <person name="Lombard V."/>
            <person name="Lucas S."/>
            <person name="Lundell T."/>
            <person name="Martin R."/>
            <person name="McLaughlin D.J."/>
            <person name="Morgenstern I."/>
            <person name="Morin E."/>
            <person name="Murat C."/>
            <person name="Nagy L.G."/>
            <person name="Nolan M."/>
            <person name="Ohm R.A."/>
            <person name="Patyshakuliyeva A."/>
            <person name="Rokas A."/>
            <person name="Ruiz-Duenas F.J."/>
            <person name="Sabat G."/>
            <person name="Salamov A."/>
            <person name="Samejima M."/>
            <person name="Schmutz J."/>
            <person name="Slot J.C."/>
            <person name="St John F."/>
            <person name="Stenlid J."/>
            <person name="Sun H."/>
            <person name="Sun S."/>
            <person name="Syed K."/>
            <person name="Tsang A."/>
            <person name="Wiebenga A."/>
            <person name="Young D."/>
            <person name="Pisabarro A."/>
            <person name="Eastwood D.C."/>
            <person name="Martin F."/>
            <person name="Cullen D."/>
            <person name="Grigoriev I.V."/>
            <person name="Hibbett D.S."/>
        </authorList>
    </citation>
    <scope>NUCLEOTIDE SEQUENCE</scope>
    <source>
        <strain evidence="12">FP-58527</strain>
    </source>
</reference>
<dbReference type="InterPro" id="IPR001650">
    <property type="entry name" value="Helicase_C-like"/>
</dbReference>
<evidence type="ECO:0000256" key="4">
    <source>
        <dbReference type="ARBA" id="ARBA00023125"/>
    </source>
</evidence>
<dbReference type="GO" id="GO:0005694">
    <property type="term" value="C:chromosome"/>
    <property type="evidence" value="ECO:0007669"/>
    <property type="project" value="TreeGrafter"/>
</dbReference>
<dbReference type="HOGENOM" id="CLU_001103_19_4_1"/>
<evidence type="ECO:0000313" key="12">
    <source>
        <dbReference type="Proteomes" id="UP000015241"/>
    </source>
</evidence>
<dbReference type="STRING" id="743788.S8F147"/>
<dbReference type="InterPro" id="IPR027417">
    <property type="entry name" value="P-loop_NTPase"/>
</dbReference>
<keyword evidence="5" id="KW-0413">Isomerase</keyword>
<dbReference type="EC" id="5.6.2.4" evidence="7"/>
<feature type="domain" description="Helicase ATP-binding" evidence="9">
    <location>
        <begin position="56"/>
        <end position="234"/>
    </location>
</feature>
<dbReference type="PANTHER" id="PTHR13710">
    <property type="entry name" value="DNA HELICASE RECQ FAMILY MEMBER"/>
    <property type="match status" value="1"/>
</dbReference>
<dbReference type="InParanoid" id="S8F147"/>
<evidence type="ECO:0000256" key="5">
    <source>
        <dbReference type="ARBA" id="ARBA00023235"/>
    </source>
</evidence>
<keyword evidence="2" id="KW-0547">Nucleotide-binding</keyword>
<dbReference type="GO" id="GO:0003677">
    <property type="term" value="F:DNA binding"/>
    <property type="evidence" value="ECO:0007669"/>
    <property type="project" value="UniProtKB-KW"/>
</dbReference>
<dbReference type="PROSITE" id="PS51194">
    <property type="entry name" value="HELICASE_CTER"/>
    <property type="match status" value="1"/>
</dbReference>
<dbReference type="SMART" id="SM00487">
    <property type="entry name" value="DEXDc"/>
    <property type="match status" value="1"/>
</dbReference>
<feature type="region of interest" description="Disordered" evidence="8">
    <location>
        <begin position="659"/>
        <end position="699"/>
    </location>
</feature>
<dbReference type="SUPFAM" id="SSF52540">
    <property type="entry name" value="P-loop containing nucleoside triphosphate hydrolases"/>
    <property type="match status" value="1"/>
</dbReference>
<proteinExistence type="inferred from homology"/>
<dbReference type="Pfam" id="PF00270">
    <property type="entry name" value="DEAD"/>
    <property type="match status" value="1"/>
</dbReference>
<comment type="catalytic activity">
    <reaction evidence="6">
        <text>Couples ATP hydrolysis with the unwinding of duplex DNA by translocating in the 3'-5' direction.</text>
        <dbReference type="EC" id="5.6.2.4"/>
    </reaction>
</comment>
<evidence type="ECO:0000313" key="11">
    <source>
        <dbReference type="EMBL" id="EPS92739.1"/>
    </source>
</evidence>
<dbReference type="Pfam" id="PF00271">
    <property type="entry name" value="Helicase_C"/>
    <property type="match status" value="1"/>
</dbReference>
<dbReference type="GO" id="GO:0043138">
    <property type="term" value="F:3'-5' DNA helicase activity"/>
    <property type="evidence" value="ECO:0007669"/>
    <property type="project" value="UniProtKB-EC"/>
</dbReference>
<evidence type="ECO:0000256" key="3">
    <source>
        <dbReference type="ARBA" id="ARBA00022840"/>
    </source>
</evidence>
<dbReference type="OrthoDB" id="3238224at2759"/>
<dbReference type="GO" id="GO:0000724">
    <property type="term" value="P:double-strand break repair via homologous recombination"/>
    <property type="evidence" value="ECO:0007669"/>
    <property type="project" value="TreeGrafter"/>
</dbReference>